<dbReference type="PANTHER" id="PTHR44591:SF3">
    <property type="entry name" value="RESPONSE REGULATORY DOMAIN-CONTAINING PROTEIN"/>
    <property type="match status" value="1"/>
</dbReference>
<dbReference type="PROSITE" id="PS50110">
    <property type="entry name" value="RESPONSE_REGULATORY"/>
    <property type="match status" value="1"/>
</dbReference>
<dbReference type="GO" id="GO:0000160">
    <property type="term" value="P:phosphorelay signal transduction system"/>
    <property type="evidence" value="ECO:0007669"/>
    <property type="project" value="InterPro"/>
</dbReference>
<evidence type="ECO:0000256" key="2">
    <source>
        <dbReference type="PROSITE-ProRule" id="PRU00169"/>
    </source>
</evidence>
<dbReference type="SUPFAM" id="SSF52172">
    <property type="entry name" value="CheY-like"/>
    <property type="match status" value="1"/>
</dbReference>
<organism evidence="4 5">
    <name type="scientific">Ruminobacter amylophilus</name>
    <dbReference type="NCBI Taxonomy" id="867"/>
    <lineage>
        <taxon>Bacteria</taxon>
        <taxon>Pseudomonadati</taxon>
        <taxon>Pseudomonadota</taxon>
        <taxon>Gammaproteobacteria</taxon>
        <taxon>Aeromonadales</taxon>
        <taxon>Succinivibrionaceae</taxon>
        <taxon>Ruminobacter</taxon>
    </lineage>
</organism>
<keyword evidence="5" id="KW-1185">Reference proteome</keyword>
<dbReference type="InterPro" id="IPR001789">
    <property type="entry name" value="Sig_transdc_resp-reg_receiver"/>
</dbReference>
<evidence type="ECO:0000313" key="5">
    <source>
        <dbReference type="Proteomes" id="UP000243745"/>
    </source>
</evidence>
<gene>
    <name evidence="4" type="ORF">SAMN02910344_00965</name>
</gene>
<dbReference type="PANTHER" id="PTHR44591">
    <property type="entry name" value="STRESS RESPONSE REGULATOR PROTEIN 1"/>
    <property type="match status" value="1"/>
</dbReference>
<name>A0A662ZHF8_9GAMM</name>
<dbReference type="Pfam" id="PF00072">
    <property type="entry name" value="Response_reg"/>
    <property type="match status" value="1"/>
</dbReference>
<dbReference type="OrthoDB" id="9800897at2"/>
<evidence type="ECO:0000313" key="4">
    <source>
        <dbReference type="EMBL" id="SFP28267.1"/>
    </source>
</evidence>
<dbReference type="Gene3D" id="3.40.50.2300">
    <property type="match status" value="1"/>
</dbReference>
<dbReference type="InterPro" id="IPR011006">
    <property type="entry name" value="CheY-like_superfamily"/>
</dbReference>
<protein>
    <submittedName>
        <fullName evidence="4">Two-component system, chemotaxis family, response regulator CheY</fullName>
    </submittedName>
</protein>
<evidence type="ECO:0000256" key="1">
    <source>
        <dbReference type="ARBA" id="ARBA00022553"/>
    </source>
</evidence>
<keyword evidence="1 2" id="KW-0597">Phosphoprotein</keyword>
<dbReference type="AlphaFoldDB" id="A0A662ZHF8"/>
<proteinExistence type="predicted"/>
<feature type="modified residue" description="4-aspartylphosphate" evidence="2">
    <location>
        <position position="56"/>
    </location>
</feature>
<dbReference type="SMART" id="SM00448">
    <property type="entry name" value="REC"/>
    <property type="match status" value="1"/>
</dbReference>
<accession>A0A662ZHF8</accession>
<dbReference type="Proteomes" id="UP000243745">
    <property type="component" value="Unassembled WGS sequence"/>
</dbReference>
<sequence>MDKSMKILIVDDFSTMRKIERKILNELGFENVAEADDGSTALPLLENGDFDFVITDWYMQDMQGYDLLVAIRQNPKLSRIPVMMVTAKVEQEELVKAAKAGLNGFIVKPFTAEALQAKMQRIFERIGK</sequence>
<feature type="domain" description="Response regulatory" evidence="3">
    <location>
        <begin position="6"/>
        <end position="123"/>
    </location>
</feature>
<dbReference type="InterPro" id="IPR050595">
    <property type="entry name" value="Bact_response_regulator"/>
</dbReference>
<dbReference type="RefSeq" id="WP_037318568.1">
    <property type="nucleotide sequence ID" value="NZ_FOXF01000012.1"/>
</dbReference>
<reference evidence="4 5" key="1">
    <citation type="submission" date="2016-10" db="EMBL/GenBank/DDBJ databases">
        <authorList>
            <person name="Varghese N."/>
            <person name="Submissions S."/>
        </authorList>
    </citation>
    <scope>NUCLEOTIDE SEQUENCE [LARGE SCALE GENOMIC DNA]</scope>
    <source>
        <strain evidence="4 5">DSM 1361</strain>
    </source>
</reference>
<dbReference type="EMBL" id="FOXF01000012">
    <property type="protein sequence ID" value="SFP28267.1"/>
    <property type="molecule type" value="Genomic_DNA"/>
</dbReference>
<evidence type="ECO:0000259" key="3">
    <source>
        <dbReference type="PROSITE" id="PS50110"/>
    </source>
</evidence>